<organism evidence="4 5">
    <name type="scientific">Apiospora saccharicola</name>
    <dbReference type="NCBI Taxonomy" id="335842"/>
    <lineage>
        <taxon>Eukaryota</taxon>
        <taxon>Fungi</taxon>
        <taxon>Dikarya</taxon>
        <taxon>Ascomycota</taxon>
        <taxon>Pezizomycotina</taxon>
        <taxon>Sordariomycetes</taxon>
        <taxon>Xylariomycetidae</taxon>
        <taxon>Amphisphaeriales</taxon>
        <taxon>Apiosporaceae</taxon>
        <taxon>Apiospora</taxon>
    </lineage>
</organism>
<dbReference type="Pfam" id="PF03856">
    <property type="entry name" value="SUN"/>
    <property type="match status" value="1"/>
</dbReference>
<keyword evidence="3" id="KW-0732">Signal</keyword>
<evidence type="ECO:0000256" key="1">
    <source>
        <dbReference type="ARBA" id="ARBA00010579"/>
    </source>
</evidence>
<feature type="chain" id="PRO_5046184448" evidence="3">
    <location>
        <begin position="24"/>
        <end position="497"/>
    </location>
</feature>
<keyword evidence="5" id="KW-1185">Reference proteome</keyword>
<feature type="compositionally biased region" description="Low complexity" evidence="2">
    <location>
        <begin position="452"/>
        <end position="465"/>
    </location>
</feature>
<feature type="compositionally biased region" description="Low complexity" evidence="2">
    <location>
        <begin position="346"/>
        <end position="399"/>
    </location>
</feature>
<feature type="region of interest" description="Disordered" evidence="2">
    <location>
        <begin position="432"/>
        <end position="479"/>
    </location>
</feature>
<evidence type="ECO:0000256" key="2">
    <source>
        <dbReference type="SAM" id="MobiDB-lite"/>
    </source>
</evidence>
<name>A0ABR1UL10_9PEZI</name>
<feature type="signal peptide" evidence="3">
    <location>
        <begin position="1"/>
        <end position="23"/>
    </location>
</feature>
<comment type="similarity">
    <text evidence="1">Belongs to the SUN family.</text>
</comment>
<protein>
    <submittedName>
        <fullName evidence="4">Sun domain protein</fullName>
    </submittedName>
</protein>
<gene>
    <name evidence="4" type="ORF">PG996_009522</name>
</gene>
<evidence type="ECO:0000313" key="5">
    <source>
        <dbReference type="Proteomes" id="UP001446871"/>
    </source>
</evidence>
<dbReference type="PANTHER" id="PTHR31654:SF0">
    <property type="entry name" value="SECRETED BETA-GLUCOSIDASE ADG3-RELATED"/>
    <property type="match status" value="1"/>
</dbReference>
<feature type="compositionally biased region" description="Low complexity" evidence="2">
    <location>
        <begin position="432"/>
        <end position="444"/>
    </location>
</feature>
<dbReference type="EMBL" id="JAQQWM010000006">
    <property type="protein sequence ID" value="KAK8059592.1"/>
    <property type="molecule type" value="Genomic_DNA"/>
</dbReference>
<dbReference type="InterPro" id="IPR053088">
    <property type="entry name" value="Beta-glucosidase/SUN-like"/>
</dbReference>
<feature type="region of interest" description="Disordered" evidence="2">
    <location>
        <begin position="310"/>
        <end position="402"/>
    </location>
</feature>
<accession>A0ABR1UL10</accession>
<evidence type="ECO:0000313" key="4">
    <source>
        <dbReference type="EMBL" id="KAK8059592.1"/>
    </source>
</evidence>
<dbReference type="InterPro" id="IPR005556">
    <property type="entry name" value="SUN"/>
</dbReference>
<dbReference type="PANTHER" id="PTHR31654">
    <property type="entry name" value="SECRETED BETA-GLUCOSIDASE ADG3-RELATED"/>
    <property type="match status" value="1"/>
</dbReference>
<comment type="caution">
    <text evidence="4">The sequence shown here is derived from an EMBL/GenBank/DDBJ whole genome shotgun (WGS) entry which is preliminary data.</text>
</comment>
<reference evidence="4 5" key="1">
    <citation type="submission" date="2023-01" db="EMBL/GenBank/DDBJ databases">
        <title>Analysis of 21 Apiospora genomes using comparative genomics revels a genus with tremendous synthesis potential of carbohydrate active enzymes and secondary metabolites.</title>
        <authorList>
            <person name="Sorensen T."/>
        </authorList>
    </citation>
    <scope>NUCLEOTIDE SEQUENCE [LARGE SCALE GENOMIC DNA]</scope>
    <source>
        <strain evidence="4 5">CBS 83171</strain>
    </source>
</reference>
<proteinExistence type="inferred from homology"/>
<sequence length="497" mass="50576">MKLSALQAALGSATLLLAEPALATSAHKHKHLARRNDHSQLHSRSAVAHLEDRGLACKFPAADGLVAVSPGSMNGGWALSPDQVCYPGRYCPYACPPGEMMAQWKPDSTYATTDRMAGGLHCGLDGKVSKPFDDKPYCMKGTGNIKVVNKCGKVTSFCQTVLPGLEDMIIPNDIMDEQTIAVPGTEYWDSTAAHYYINEPGVSSAEGCIWGDDSKAMGNWAFYVAGTNTDHTGSTFVKLGMNPIYEASSLASKKPTFGMEIKCDSGNCEGLPCRVDGSGVTSSEKADGAGGSAFCVATVPQGGSASIVVFNLDGSSGDDDKPKTTSSAKPTPTPSPTSTPSPTPTPSSTKTTPTPTSTTPTSTSTSTTSTTSTTSSTPTPSSTTSTPSPTSSTFAKSSTMTTSSDKPLISIMAFGGIFKENGTATASYTLTSSSAATPTAVKTSGGNGDGDNSGSDSGSATGSAAPTESAKSESAGPQGSSAVVGLIIAVFAAACIL</sequence>
<feature type="compositionally biased region" description="Pro residues" evidence="2">
    <location>
        <begin position="331"/>
        <end position="345"/>
    </location>
</feature>
<dbReference type="Proteomes" id="UP001446871">
    <property type="component" value="Unassembled WGS sequence"/>
</dbReference>
<evidence type="ECO:0000256" key="3">
    <source>
        <dbReference type="SAM" id="SignalP"/>
    </source>
</evidence>